<organism evidence="1 2">
    <name type="scientific">Mycolicibacterium mucogenicum</name>
    <name type="common">Mycobacterium mucogenicum</name>
    <dbReference type="NCBI Taxonomy" id="56689"/>
    <lineage>
        <taxon>Bacteria</taxon>
        <taxon>Bacillati</taxon>
        <taxon>Actinomycetota</taxon>
        <taxon>Actinomycetes</taxon>
        <taxon>Mycobacteriales</taxon>
        <taxon>Mycobacteriaceae</taxon>
        <taxon>Mycolicibacterium</taxon>
    </lineage>
</organism>
<dbReference type="AlphaFoldDB" id="A0A1A0MN57"/>
<comment type="caution">
    <text evidence="1">The sequence shown here is derived from an EMBL/GenBank/DDBJ whole genome shotgun (WGS) entry which is preliminary data.</text>
</comment>
<name>A0A1A0MN57_MYCMU</name>
<evidence type="ECO:0000313" key="2">
    <source>
        <dbReference type="Proteomes" id="UP000093962"/>
    </source>
</evidence>
<dbReference type="Proteomes" id="UP000093962">
    <property type="component" value="Unassembled WGS sequence"/>
</dbReference>
<gene>
    <name evidence="1" type="ORF">A5642_22465</name>
</gene>
<accession>A0A1A0MN57</accession>
<evidence type="ECO:0000313" key="1">
    <source>
        <dbReference type="EMBL" id="OBA86506.1"/>
    </source>
</evidence>
<proteinExistence type="predicted"/>
<reference evidence="1 2" key="1">
    <citation type="submission" date="2016-06" db="EMBL/GenBank/DDBJ databases">
        <authorList>
            <person name="Kjaerup R.B."/>
            <person name="Dalgaard T.S."/>
            <person name="Juul-Madsen H.R."/>
        </authorList>
    </citation>
    <scope>NUCLEOTIDE SEQUENCE [LARGE SCALE GENOMIC DNA]</scope>
    <source>
        <strain evidence="1 2">1199456.5</strain>
    </source>
</reference>
<sequence length="101" mass="11203">MTGDPTRRCLVEEGPAATVPVARRLIRVNDVVIMRVEIFVAELAAAQDHSAAGIYIRLRRYEPDVYTRQAFGRAESEEVVVGDVGVVAAFAKFDMNPVRQK</sequence>
<dbReference type="EMBL" id="LZSF01000145">
    <property type="protein sequence ID" value="OBA86506.1"/>
    <property type="molecule type" value="Genomic_DNA"/>
</dbReference>
<protein>
    <submittedName>
        <fullName evidence="1">Uncharacterized protein</fullName>
    </submittedName>
</protein>